<proteinExistence type="predicted"/>
<feature type="chain" id="PRO_5041465523" evidence="2">
    <location>
        <begin position="22"/>
        <end position="265"/>
    </location>
</feature>
<evidence type="ECO:0000256" key="2">
    <source>
        <dbReference type="SAM" id="SignalP"/>
    </source>
</evidence>
<dbReference type="AlphaFoldDB" id="A0AA46X2Q3"/>
<name>A0AA46X2Q3_9FIRM</name>
<organism evidence="3 4">
    <name type="scientific">Veillonella rogosae</name>
    <dbReference type="NCBI Taxonomy" id="423477"/>
    <lineage>
        <taxon>Bacteria</taxon>
        <taxon>Bacillati</taxon>
        <taxon>Bacillota</taxon>
        <taxon>Negativicutes</taxon>
        <taxon>Veillonellales</taxon>
        <taxon>Veillonellaceae</taxon>
        <taxon>Veillonella</taxon>
    </lineage>
</organism>
<evidence type="ECO:0000256" key="1">
    <source>
        <dbReference type="SAM" id="MobiDB-lite"/>
    </source>
</evidence>
<feature type="signal peptide" evidence="2">
    <location>
        <begin position="1"/>
        <end position="21"/>
    </location>
</feature>
<dbReference type="EMBL" id="CP110418">
    <property type="protein sequence ID" value="UZG50802.1"/>
    <property type="molecule type" value="Genomic_DNA"/>
</dbReference>
<dbReference type="Proteomes" id="UP001164244">
    <property type="component" value="Chromosome"/>
</dbReference>
<dbReference type="KEGG" id="vrg:OKW85_08940"/>
<feature type="region of interest" description="Disordered" evidence="1">
    <location>
        <begin position="212"/>
        <end position="265"/>
    </location>
</feature>
<evidence type="ECO:0000313" key="4">
    <source>
        <dbReference type="Proteomes" id="UP001164244"/>
    </source>
</evidence>
<feature type="compositionally biased region" description="Polar residues" evidence="1">
    <location>
        <begin position="238"/>
        <end position="254"/>
    </location>
</feature>
<evidence type="ECO:0000313" key="3">
    <source>
        <dbReference type="EMBL" id="UZG50802.1"/>
    </source>
</evidence>
<dbReference type="RefSeq" id="WP_265137952.1">
    <property type="nucleotide sequence ID" value="NZ_CP110418.1"/>
</dbReference>
<accession>A0AA46X2Q3</accession>
<gene>
    <name evidence="3" type="ORF">OKW85_08940</name>
</gene>
<protein>
    <submittedName>
        <fullName evidence="3">Uncharacterized protein</fullName>
    </submittedName>
</protein>
<keyword evidence="2" id="KW-0732">Signal</keyword>
<reference evidence="3" key="1">
    <citation type="submission" date="2022-11" db="EMBL/GenBank/DDBJ databases">
        <title>Complete genome sequence of Veillonella rogosae KCOM 3468 isolated from human Subgingival dental plaque of Chronic peridontitis Lesion.</title>
        <authorList>
            <person name="Park S.-N."/>
            <person name="Lim Y.K."/>
            <person name="Kook J.-K."/>
        </authorList>
    </citation>
    <scope>NUCLEOTIDE SEQUENCE</scope>
    <source>
        <strain evidence="3">KCOM 3468</strain>
    </source>
</reference>
<sequence>MMRKLYPFLVIALASLQTASAISQYELENKPTQFQVAYNSPVETVYIDLSTINLVQAGPTYNTLHARTISLYKQQNIIADYMTNYTYHRGNTSKDIYLMDWHVTPAKFYQVNGAPIGMADKHRSVLSTGARVALKGSAVAEIGQFILHNALEMERITYTFTNPYVPPRPYKPMNTPAPTAKKPLFGVQPPEGVYKPLNQLESPYAYHQPRLEPSKLGVYGPVPPPPPTGPRPDWALDIQNQDLPDPNTPMSQWGPQPDYNAPPRP</sequence>
<feature type="compositionally biased region" description="Pro residues" evidence="1">
    <location>
        <begin position="221"/>
        <end position="230"/>
    </location>
</feature>